<evidence type="ECO:0000313" key="2">
    <source>
        <dbReference type="EMBL" id="RMJ03087.1"/>
    </source>
</evidence>
<evidence type="ECO:0000256" key="1">
    <source>
        <dbReference type="SAM" id="Phobius"/>
    </source>
</evidence>
<dbReference type="SUPFAM" id="SSF56112">
    <property type="entry name" value="Protein kinase-like (PK-like)"/>
    <property type="match status" value="1"/>
</dbReference>
<keyword evidence="2" id="KW-0723">Serine/threonine-protein kinase</keyword>
<keyword evidence="1" id="KW-0472">Membrane</keyword>
<dbReference type="EMBL" id="QMDL01000003">
    <property type="protein sequence ID" value="RMJ03087.1"/>
    <property type="molecule type" value="Genomic_DNA"/>
</dbReference>
<keyword evidence="2" id="KW-0808">Transferase</keyword>
<accession>A0A3M2RCS3</accession>
<dbReference type="AlphaFoldDB" id="A0A3M2RCS3"/>
<keyword evidence="1" id="KW-0812">Transmembrane</keyword>
<protein>
    <submittedName>
        <fullName evidence="2">Serine/threonine protein kinase</fullName>
    </submittedName>
</protein>
<gene>
    <name evidence="2" type="ORF">DOQ08_02552</name>
</gene>
<keyword evidence="2" id="KW-0418">Kinase</keyword>
<dbReference type="Proteomes" id="UP000265903">
    <property type="component" value="Unassembled WGS sequence"/>
</dbReference>
<sequence>MSSRSGSFVDCFDVGAQCGGSPERAKRWHKPLTVVAENPAGGKQVVKTYPSFVFPLTQYFRMLARHEYRMLKAVEGLPFTPNDVYQCADCSGALQYQHVEGVPLKELNRRGGVPNDFFVKLYASVQQMHTSGVVHFDLGNSGNVLCSPSGEPKIIDFGSAVFFRLLPGVIGEWARKKDQLGVLKLWYRFDRNSMPQEMQAYYQANYRKNIYTPRRFLKALKRSFMKPTQSTAEALPMAAIIGLFFGLLALVSLV</sequence>
<evidence type="ECO:0000313" key="3">
    <source>
        <dbReference type="Proteomes" id="UP000265903"/>
    </source>
</evidence>
<dbReference type="OrthoDB" id="212517at2"/>
<keyword evidence="1" id="KW-1133">Transmembrane helix</keyword>
<dbReference type="GO" id="GO:0004674">
    <property type="term" value="F:protein serine/threonine kinase activity"/>
    <property type="evidence" value="ECO:0007669"/>
    <property type="project" value="UniProtKB-KW"/>
</dbReference>
<keyword evidence="3" id="KW-1185">Reference proteome</keyword>
<proteinExistence type="predicted"/>
<feature type="transmembrane region" description="Helical" evidence="1">
    <location>
        <begin position="234"/>
        <end position="253"/>
    </location>
</feature>
<dbReference type="RefSeq" id="WP_114335318.1">
    <property type="nucleotide sequence ID" value="NZ_QMDL01000003.1"/>
</dbReference>
<name>A0A3M2RCS3_9GAMM</name>
<comment type="caution">
    <text evidence="2">The sequence shown here is derived from an EMBL/GenBank/DDBJ whole genome shotgun (WGS) entry which is preliminary data.</text>
</comment>
<dbReference type="Gene3D" id="1.10.510.10">
    <property type="entry name" value="Transferase(Phosphotransferase) domain 1"/>
    <property type="match status" value="1"/>
</dbReference>
<dbReference type="InterPro" id="IPR011009">
    <property type="entry name" value="Kinase-like_dom_sf"/>
</dbReference>
<reference evidence="2 3" key="1">
    <citation type="submission" date="2018-08" db="EMBL/GenBank/DDBJ databases">
        <title>Whole Genome Sequence of the Moderate Halophilic Marine Bacterium Marinobacter litoralis Sw-45.</title>
        <authorList>
            <person name="Musa H."/>
        </authorList>
    </citation>
    <scope>NUCLEOTIDE SEQUENCE [LARGE SCALE GENOMIC DNA]</scope>
    <source>
        <strain evidence="2 3">Sw-45</strain>
    </source>
</reference>
<organism evidence="2 3">
    <name type="scientific">Marinobacter litoralis</name>
    <dbReference type="NCBI Taxonomy" id="187981"/>
    <lineage>
        <taxon>Bacteria</taxon>
        <taxon>Pseudomonadati</taxon>
        <taxon>Pseudomonadota</taxon>
        <taxon>Gammaproteobacteria</taxon>
        <taxon>Pseudomonadales</taxon>
        <taxon>Marinobacteraceae</taxon>
        <taxon>Marinobacter</taxon>
    </lineage>
</organism>